<evidence type="ECO:0000256" key="2">
    <source>
        <dbReference type="ARBA" id="ARBA00023002"/>
    </source>
</evidence>
<accession>A0A919AS67</accession>
<keyword evidence="2" id="KW-0560">Oxidoreductase</keyword>
<dbReference type="InterPro" id="IPR050097">
    <property type="entry name" value="Ferredoxin-NADP_redctase_2"/>
</dbReference>
<feature type="modified residue" description="4-aspartylphosphate" evidence="4">
    <location>
        <position position="68"/>
    </location>
</feature>
<dbReference type="InterPro" id="IPR001789">
    <property type="entry name" value="Sig_transdc_resp-reg_receiver"/>
</dbReference>
<dbReference type="PRINTS" id="PR00469">
    <property type="entry name" value="PNDRDTASEII"/>
</dbReference>
<dbReference type="EMBL" id="BNBI01000013">
    <property type="protein sequence ID" value="GHF22357.1"/>
    <property type="molecule type" value="Genomic_DNA"/>
</dbReference>
<dbReference type="SUPFAM" id="SSF51905">
    <property type="entry name" value="FAD/NAD(P)-binding domain"/>
    <property type="match status" value="1"/>
</dbReference>
<gene>
    <name evidence="6" type="ORF">GCM10018772_54760</name>
</gene>
<dbReference type="GO" id="GO:0000160">
    <property type="term" value="P:phosphorelay signal transduction system"/>
    <property type="evidence" value="ECO:0007669"/>
    <property type="project" value="InterPro"/>
</dbReference>
<dbReference type="InterPro" id="IPR011006">
    <property type="entry name" value="CheY-like_superfamily"/>
</dbReference>
<protein>
    <submittedName>
        <fullName evidence="6">Fused response regulator/thioredoxin-disulfide reductase</fullName>
    </submittedName>
</protein>
<dbReference type="InterPro" id="IPR023753">
    <property type="entry name" value="FAD/NAD-binding_dom"/>
</dbReference>
<dbReference type="InterPro" id="IPR036188">
    <property type="entry name" value="FAD/NAD-bd_sf"/>
</dbReference>
<name>A0A919AS67_9ACTN</name>
<reference evidence="6" key="2">
    <citation type="submission" date="2020-09" db="EMBL/GenBank/DDBJ databases">
        <authorList>
            <person name="Sun Q."/>
            <person name="Ohkuma M."/>
        </authorList>
    </citation>
    <scope>NUCLEOTIDE SEQUENCE</scope>
    <source>
        <strain evidence="6">JCM 4477</strain>
    </source>
</reference>
<dbReference type="RefSeq" id="WP_190207090.1">
    <property type="nucleotide sequence ID" value="NZ_BNBI01000013.1"/>
</dbReference>
<dbReference type="Pfam" id="PF07992">
    <property type="entry name" value="Pyr_redox_2"/>
    <property type="match status" value="1"/>
</dbReference>
<keyword evidence="1" id="KW-0285">Flavoprotein</keyword>
<dbReference type="SUPFAM" id="SSF52172">
    <property type="entry name" value="CheY-like"/>
    <property type="match status" value="1"/>
</dbReference>
<proteinExistence type="predicted"/>
<dbReference type="PANTHER" id="PTHR48105">
    <property type="entry name" value="THIOREDOXIN REDUCTASE 1-RELATED-RELATED"/>
    <property type="match status" value="1"/>
</dbReference>
<evidence type="ECO:0000256" key="4">
    <source>
        <dbReference type="PROSITE-ProRule" id="PRU00169"/>
    </source>
</evidence>
<evidence type="ECO:0000313" key="6">
    <source>
        <dbReference type="EMBL" id="GHF22357.1"/>
    </source>
</evidence>
<comment type="caution">
    <text evidence="6">The sequence shown here is derived from an EMBL/GenBank/DDBJ whole genome shotgun (WGS) entry which is preliminary data.</text>
</comment>
<organism evidence="6 7">
    <name type="scientific">Streptomyces fumanus</name>
    <dbReference type="NCBI Taxonomy" id="67302"/>
    <lineage>
        <taxon>Bacteria</taxon>
        <taxon>Bacillati</taxon>
        <taxon>Actinomycetota</taxon>
        <taxon>Actinomycetes</taxon>
        <taxon>Kitasatosporales</taxon>
        <taxon>Streptomycetaceae</taxon>
        <taxon>Streptomyces</taxon>
    </lineage>
</organism>
<dbReference type="Gene3D" id="3.50.50.60">
    <property type="entry name" value="FAD/NAD(P)-binding domain"/>
    <property type="match status" value="2"/>
</dbReference>
<evidence type="ECO:0000313" key="7">
    <source>
        <dbReference type="Proteomes" id="UP000630718"/>
    </source>
</evidence>
<dbReference type="Pfam" id="PF00072">
    <property type="entry name" value="Response_reg"/>
    <property type="match status" value="1"/>
</dbReference>
<sequence length="558" mass="59498">MTQAAETARTVIMTVDDDPGVSRAVARDLRRRYGATHRIVRAESGESALQALRELKLRGDLVAVILADYRMPRMNGIEFLEQAMDIHPGARRVLLTAYADTNAAIDAINVVDLDHYLLKPWDPPEEKLYPVLDDLLAAWRAGDHKPVPSTKVVGHRFSARSSEVREFLARNQVPYRWYSADEPEGGRLLAAAGQDGRRLPVVITPDGTPLVQPAAPDLAARVGLATTPAADFYDLVVIGGGPAGLGAAVYGASEGLRTVLVERSATGGQAGQSSRIENYLGFPDGVSGAQLTDRARRQAAKFGAEILTAREVTGLEVNGAARTVRFSDGSAIAAHSVLLATGVSYRQLDAPGCEDLTGCGVFYGSALTEAASCQGHDVYIVGGANSAGQAAMYLARGAKTVTLLVRGESLAASMSHYLIQQIEDTPNIVVRCGTVVEGAHGDGRLERLTLRDTETGHSELVDAQWLFVFIGAAPLTDWLDGTVRRDARGFILAGPDLMTDGRPPAGWDLDRPPYHLETSVPGVFVAGDARAESAKRVASAVGEGAMAVMLVHRYLEQS</sequence>
<dbReference type="AlphaFoldDB" id="A0A919AS67"/>
<dbReference type="GO" id="GO:0004791">
    <property type="term" value="F:thioredoxin-disulfide reductase (NADPH) activity"/>
    <property type="evidence" value="ECO:0007669"/>
    <property type="project" value="UniProtKB-EC"/>
</dbReference>
<keyword evidence="4" id="KW-0597">Phosphoprotein</keyword>
<dbReference type="Proteomes" id="UP000630718">
    <property type="component" value="Unassembled WGS sequence"/>
</dbReference>
<evidence type="ECO:0000256" key="3">
    <source>
        <dbReference type="ARBA" id="ARBA00048132"/>
    </source>
</evidence>
<dbReference type="PRINTS" id="PR00368">
    <property type="entry name" value="FADPNR"/>
</dbReference>
<dbReference type="SMART" id="SM00448">
    <property type="entry name" value="REC"/>
    <property type="match status" value="1"/>
</dbReference>
<feature type="domain" description="Response regulatory" evidence="5">
    <location>
        <begin position="11"/>
        <end position="134"/>
    </location>
</feature>
<reference evidence="6" key="1">
    <citation type="journal article" date="2014" name="Int. J. Syst. Evol. Microbiol.">
        <title>Complete genome sequence of Corynebacterium casei LMG S-19264T (=DSM 44701T), isolated from a smear-ripened cheese.</title>
        <authorList>
            <consortium name="US DOE Joint Genome Institute (JGI-PGF)"/>
            <person name="Walter F."/>
            <person name="Albersmeier A."/>
            <person name="Kalinowski J."/>
            <person name="Ruckert C."/>
        </authorList>
    </citation>
    <scope>NUCLEOTIDE SEQUENCE</scope>
    <source>
        <strain evidence="6">JCM 4477</strain>
    </source>
</reference>
<evidence type="ECO:0000256" key="1">
    <source>
        <dbReference type="ARBA" id="ARBA00022630"/>
    </source>
</evidence>
<keyword evidence="7" id="KW-1185">Reference proteome</keyword>
<comment type="catalytic activity">
    <reaction evidence="3">
        <text>[thioredoxin]-dithiol + NADP(+) = [thioredoxin]-disulfide + NADPH + H(+)</text>
        <dbReference type="Rhea" id="RHEA:20345"/>
        <dbReference type="Rhea" id="RHEA-COMP:10698"/>
        <dbReference type="Rhea" id="RHEA-COMP:10700"/>
        <dbReference type="ChEBI" id="CHEBI:15378"/>
        <dbReference type="ChEBI" id="CHEBI:29950"/>
        <dbReference type="ChEBI" id="CHEBI:50058"/>
        <dbReference type="ChEBI" id="CHEBI:57783"/>
        <dbReference type="ChEBI" id="CHEBI:58349"/>
        <dbReference type="EC" id="1.8.1.9"/>
    </reaction>
</comment>
<dbReference type="PROSITE" id="PS50110">
    <property type="entry name" value="RESPONSE_REGULATORY"/>
    <property type="match status" value="1"/>
</dbReference>
<evidence type="ECO:0000259" key="5">
    <source>
        <dbReference type="PROSITE" id="PS50110"/>
    </source>
</evidence>
<dbReference type="Gene3D" id="3.40.50.2300">
    <property type="match status" value="1"/>
</dbReference>